<evidence type="ECO:0000256" key="1">
    <source>
        <dbReference type="SAM" id="MobiDB-lite"/>
    </source>
</evidence>
<feature type="compositionally biased region" description="Polar residues" evidence="1">
    <location>
        <begin position="42"/>
        <end position="54"/>
    </location>
</feature>
<dbReference type="EMBL" id="CP021748">
    <property type="protein sequence ID" value="ARX88117.1"/>
    <property type="molecule type" value="Genomic_DNA"/>
</dbReference>
<reference evidence="2 3" key="1">
    <citation type="submission" date="2017-05" db="EMBL/GenBank/DDBJ databases">
        <title>Streptomyces alboflavus Genome sequencing and assembly.</title>
        <authorList>
            <person name="Wang Y."/>
            <person name="Du B."/>
            <person name="Ding Y."/>
            <person name="Liu H."/>
            <person name="Hou Q."/>
            <person name="Liu K."/>
            <person name="Wang C."/>
            <person name="Yao L."/>
        </authorList>
    </citation>
    <scope>NUCLEOTIDE SEQUENCE [LARGE SCALE GENOMIC DNA]</scope>
    <source>
        <strain evidence="2 3">MDJK44</strain>
    </source>
</reference>
<feature type="region of interest" description="Disordered" evidence="1">
    <location>
        <begin position="1"/>
        <end position="54"/>
    </location>
</feature>
<organism evidence="2 3">
    <name type="scientific">Streptomyces alboflavus</name>
    <dbReference type="NCBI Taxonomy" id="67267"/>
    <lineage>
        <taxon>Bacteria</taxon>
        <taxon>Bacillati</taxon>
        <taxon>Actinomycetota</taxon>
        <taxon>Actinomycetes</taxon>
        <taxon>Kitasatosporales</taxon>
        <taxon>Streptomycetaceae</taxon>
        <taxon>Streptomyces</taxon>
    </lineage>
</organism>
<protein>
    <submittedName>
        <fullName evidence="2">Uncharacterized protein</fullName>
    </submittedName>
</protein>
<dbReference type="AlphaFoldDB" id="A0A1Z1WNU4"/>
<sequence>MGGEGDGRRVVEDEAGGSRRAVAPPRRLRSSTEVSESKPSSLNALAASTDSGDG</sequence>
<evidence type="ECO:0000313" key="3">
    <source>
        <dbReference type="Proteomes" id="UP000195880"/>
    </source>
</evidence>
<keyword evidence="3" id="KW-1185">Reference proteome</keyword>
<feature type="compositionally biased region" description="Basic and acidic residues" evidence="1">
    <location>
        <begin position="1"/>
        <end position="12"/>
    </location>
</feature>
<proteinExistence type="predicted"/>
<gene>
    <name evidence="2" type="ORF">SMD44_07604</name>
</gene>
<dbReference type="KEGG" id="salf:SMD44_07604"/>
<accession>A0A1Z1WNU4</accession>
<dbReference type="Proteomes" id="UP000195880">
    <property type="component" value="Chromosome"/>
</dbReference>
<feature type="compositionally biased region" description="Low complexity" evidence="1">
    <location>
        <begin position="31"/>
        <end position="41"/>
    </location>
</feature>
<evidence type="ECO:0000313" key="2">
    <source>
        <dbReference type="EMBL" id="ARX88117.1"/>
    </source>
</evidence>
<name>A0A1Z1WNU4_9ACTN</name>